<evidence type="ECO:0000313" key="4">
    <source>
        <dbReference type="Proteomes" id="UP000069205"/>
    </source>
</evidence>
<reference evidence="3 4" key="1">
    <citation type="journal article" date="2015" name="Proc. Natl. Acad. Sci. U.S.A.">
        <title>Expanded metabolic versatility of ubiquitous nitrite-oxidizing bacteria from the genus Nitrospira.</title>
        <authorList>
            <person name="Koch H."/>
            <person name="Lucker S."/>
            <person name="Albertsen M."/>
            <person name="Kitzinger K."/>
            <person name="Herbold C."/>
            <person name="Spieck E."/>
            <person name="Nielsen P.H."/>
            <person name="Wagner M."/>
            <person name="Daims H."/>
        </authorList>
    </citation>
    <scope>NUCLEOTIDE SEQUENCE [LARGE SCALE GENOMIC DNA]</scope>
    <source>
        <strain evidence="3 4">NSP M-1</strain>
    </source>
</reference>
<dbReference type="KEGG" id="nmv:NITMOv2_0442"/>
<dbReference type="Gene3D" id="3.30.1460.30">
    <property type="entry name" value="YgaC/TfoX-N like chaperone"/>
    <property type="match status" value="1"/>
</dbReference>
<name>A0A0K2G7E6_NITMO</name>
<keyword evidence="4" id="KW-1185">Reference proteome</keyword>
<protein>
    <recommendedName>
        <fullName evidence="2">TfoX N-terminal domain-containing protein</fullName>
    </recommendedName>
</protein>
<dbReference type="PATRIC" id="fig|42253.5.peg.434"/>
<gene>
    <name evidence="3" type="ORF">NITMOv2_0442</name>
</gene>
<dbReference type="InterPro" id="IPR007076">
    <property type="entry name" value="TfoX_N"/>
</dbReference>
<dbReference type="SUPFAM" id="SSF159894">
    <property type="entry name" value="YgaC/TfoX-N like"/>
    <property type="match status" value="1"/>
</dbReference>
<feature type="domain" description="TfoX N-terminal" evidence="2">
    <location>
        <begin position="24"/>
        <end position="111"/>
    </location>
</feature>
<sequence>MRSTREEYQFMAYDERLAERVRSLLKGHPALVERKMFGGLAYMSQGKMFVGILNDDLVVRVGADGHDAALKEPHTRPMDFTGKPMRGYIYVGPGGVKTGSQLRTWLSKGLTFVAGVPPKKRKPARSTSTTVHHNRRRTS</sequence>
<organism evidence="3 4">
    <name type="scientific">Nitrospira moscoviensis</name>
    <dbReference type="NCBI Taxonomy" id="42253"/>
    <lineage>
        <taxon>Bacteria</taxon>
        <taxon>Pseudomonadati</taxon>
        <taxon>Nitrospirota</taxon>
        <taxon>Nitrospiria</taxon>
        <taxon>Nitrospirales</taxon>
        <taxon>Nitrospiraceae</taxon>
        <taxon>Nitrospira</taxon>
    </lineage>
</organism>
<evidence type="ECO:0000313" key="3">
    <source>
        <dbReference type="EMBL" id="ALA56878.1"/>
    </source>
</evidence>
<accession>A0A0K2G7E6</accession>
<dbReference type="Proteomes" id="UP000069205">
    <property type="component" value="Chromosome"/>
</dbReference>
<dbReference type="STRING" id="42253.NITMOv2_0442"/>
<feature type="region of interest" description="Disordered" evidence="1">
    <location>
        <begin position="116"/>
        <end position="139"/>
    </location>
</feature>
<dbReference type="AlphaFoldDB" id="A0A0K2G7E6"/>
<dbReference type="Pfam" id="PF04993">
    <property type="entry name" value="TfoX_N"/>
    <property type="match status" value="1"/>
</dbReference>
<evidence type="ECO:0000259" key="2">
    <source>
        <dbReference type="Pfam" id="PF04993"/>
    </source>
</evidence>
<evidence type="ECO:0000256" key="1">
    <source>
        <dbReference type="SAM" id="MobiDB-lite"/>
    </source>
</evidence>
<dbReference type="EMBL" id="CP011801">
    <property type="protein sequence ID" value="ALA56878.1"/>
    <property type="molecule type" value="Genomic_DNA"/>
</dbReference>
<proteinExistence type="predicted"/>